<comment type="caution">
    <text evidence="2">The sequence shown here is derived from an EMBL/GenBank/DDBJ whole genome shotgun (WGS) entry which is preliminary data.</text>
</comment>
<evidence type="ECO:0000256" key="1">
    <source>
        <dbReference type="SAM" id="MobiDB-lite"/>
    </source>
</evidence>
<proteinExistence type="predicted"/>
<evidence type="ECO:0000313" key="3">
    <source>
        <dbReference type="Proteomes" id="UP000784294"/>
    </source>
</evidence>
<sequence>MLRPPACMIDQLHLIDTVVFHLCISDYQMAAMKRENAGSNRLTNGSRVIRPSRNELSATTDR</sequence>
<dbReference type="Proteomes" id="UP000784294">
    <property type="component" value="Unassembled WGS sequence"/>
</dbReference>
<dbReference type="EMBL" id="CAAALY010088891">
    <property type="protein sequence ID" value="VEL27668.1"/>
    <property type="molecule type" value="Genomic_DNA"/>
</dbReference>
<dbReference type="AlphaFoldDB" id="A0A3S5BKH0"/>
<reference evidence="2" key="1">
    <citation type="submission" date="2018-11" db="EMBL/GenBank/DDBJ databases">
        <authorList>
            <consortium name="Pathogen Informatics"/>
        </authorList>
    </citation>
    <scope>NUCLEOTIDE SEQUENCE</scope>
</reference>
<organism evidence="2 3">
    <name type="scientific">Protopolystoma xenopodis</name>
    <dbReference type="NCBI Taxonomy" id="117903"/>
    <lineage>
        <taxon>Eukaryota</taxon>
        <taxon>Metazoa</taxon>
        <taxon>Spiralia</taxon>
        <taxon>Lophotrochozoa</taxon>
        <taxon>Platyhelminthes</taxon>
        <taxon>Monogenea</taxon>
        <taxon>Polyopisthocotylea</taxon>
        <taxon>Polystomatidea</taxon>
        <taxon>Polystomatidae</taxon>
        <taxon>Protopolystoma</taxon>
    </lineage>
</organism>
<gene>
    <name evidence="2" type="ORF">PXEA_LOCUS21108</name>
</gene>
<evidence type="ECO:0000313" key="2">
    <source>
        <dbReference type="EMBL" id="VEL27668.1"/>
    </source>
</evidence>
<feature type="compositionally biased region" description="Polar residues" evidence="1">
    <location>
        <begin position="37"/>
        <end position="46"/>
    </location>
</feature>
<accession>A0A3S5BKH0</accession>
<keyword evidence="3" id="KW-1185">Reference proteome</keyword>
<name>A0A3S5BKH0_9PLAT</name>
<protein>
    <submittedName>
        <fullName evidence="2">Uncharacterized protein</fullName>
    </submittedName>
</protein>
<feature type="region of interest" description="Disordered" evidence="1">
    <location>
        <begin position="36"/>
        <end position="62"/>
    </location>
</feature>